<dbReference type="eggNOG" id="COG1082">
    <property type="taxonomic scope" value="Bacteria"/>
</dbReference>
<dbReference type="AlphaFoldDB" id="B4D7F5"/>
<dbReference type="GO" id="GO:0016853">
    <property type="term" value="F:isomerase activity"/>
    <property type="evidence" value="ECO:0007669"/>
    <property type="project" value="UniProtKB-KW"/>
</dbReference>
<accession>B4D7F5</accession>
<dbReference type="Gene3D" id="3.20.20.150">
    <property type="entry name" value="Divalent-metal-dependent TIM barrel enzymes"/>
    <property type="match status" value="1"/>
</dbReference>
<evidence type="ECO:0000313" key="2">
    <source>
        <dbReference type="EMBL" id="EDY17572.1"/>
    </source>
</evidence>
<comment type="caution">
    <text evidence="2">The sequence shown here is derived from an EMBL/GenBank/DDBJ whole genome shotgun (WGS) entry which is preliminary data.</text>
</comment>
<reference evidence="2 3" key="1">
    <citation type="journal article" date="2011" name="J. Bacteriol.">
        <title>Genome sequence of Chthoniobacter flavus Ellin428, an aerobic heterotrophic soil bacterium.</title>
        <authorList>
            <person name="Kant R."/>
            <person name="van Passel M.W."/>
            <person name="Palva A."/>
            <person name="Lucas S."/>
            <person name="Lapidus A."/>
            <person name="Glavina Del Rio T."/>
            <person name="Dalin E."/>
            <person name="Tice H."/>
            <person name="Bruce D."/>
            <person name="Goodwin L."/>
            <person name="Pitluck S."/>
            <person name="Larimer F.W."/>
            <person name="Land M.L."/>
            <person name="Hauser L."/>
            <person name="Sangwan P."/>
            <person name="de Vos W.M."/>
            <person name="Janssen P.H."/>
            <person name="Smidt H."/>
        </authorList>
    </citation>
    <scope>NUCLEOTIDE SEQUENCE [LARGE SCALE GENOMIC DNA]</scope>
    <source>
        <strain evidence="2 3">Ellin428</strain>
    </source>
</reference>
<dbReference type="PANTHER" id="PTHR12110">
    <property type="entry name" value="HYDROXYPYRUVATE ISOMERASE"/>
    <property type="match status" value="1"/>
</dbReference>
<dbReference type="SUPFAM" id="SSF51658">
    <property type="entry name" value="Xylose isomerase-like"/>
    <property type="match status" value="1"/>
</dbReference>
<dbReference type="InterPro" id="IPR006311">
    <property type="entry name" value="TAT_signal"/>
</dbReference>
<sequence>MSPDTTSPLPQSRRRFLQISAALPAMVAARSLMPGELSAADAPAPPPVPKKYPIGIELYSVRGELTKDLPNTLRTVAKIGYEVVEFYSPYFGWTFPFAKDVRAQLDDLGLRCFSTHNGFESLLPGETMSHAIELNQILGARQIIMASAPRTTKTVDDWKRLCGHLATAVEELKPHGLSAGFHNHHVEWLPLENGPRIMDILAANTPPEFILQFDVGTCLEAGADPIAWIRANPGRIKSVHLKDWAPGDKSAEKGYRVLFGEGVAPWKEITAAVESVGGVEFYLMEQEGSRFSEFETAERCLASWRKLRAGG</sequence>
<dbReference type="STRING" id="497964.CfE428DRAFT_4870"/>
<dbReference type="InterPro" id="IPR013022">
    <property type="entry name" value="Xyl_isomerase-like_TIM-brl"/>
</dbReference>
<evidence type="ECO:0000259" key="1">
    <source>
        <dbReference type="Pfam" id="PF01261"/>
    </source>
</evidence>
<dbReference type="Pfam" id="PF01261">
    <property type="entry name" value="AP_endonuc_2"/>
    <property type="match status" value="1"/>
</dbReference>
<feature type="domain" description="Xylose isomerase-like TIM barrel" evidence="1">
    <location>
        <begin position="74"/>
        <end position="287"/>
    </location>
</feature>
<gene>
    <name evidence="2" type="ORF">CfE428DRAFT_4870</name>
</gene>
<keyword evidence="2" id="KW-0413">Isomerase</keyword>
<proteinExistence type="predicted"/>
<dbReference type="InterPro" id="IPR036237">
    <property type="entry name" value="Xyl_isomerase-like_sf"/>
</dbReference>
<name>B4D7F5_9BACT</name>
<dbReference type="PROSITE" id="PS51318">
    <property type="entry name" value="TAT"/>
    <property type="match status" value="1"/>
</dbReference>
<dbReference type="PANTHER" id="PTHR12110:SF41">
    <property type="entry name" value="INOSOSE DEHYDRATASE"/>
    <property type="match status" value="1"/>
</dbReference>
<dbReference type="InterPro" id="IPR050312">
    <property type="entry name" value="IolE/XylAMocC-like"/>
</dbReference>
<evidence type="ECO:0000313" key="3">
    <source>
        <dbReference type="Proteomes" id="UP000005824"/>
    </source>
</evidence>
<dbReference type="InParanoid" id="B4D7F5"/>
<dbReference type="RefSeq" id="WP_006982191.1">
    <property type="nucleotide sequence ID" value="NZ_ABVL01000018.1"/>
</dbReference>
<dbReference type="EMBL" id="ABVL01000018">
    <property type="protein sequence ID" value="EDY17572.1"/>
    <property type="molecule type" value="Genomic_DNA"/>
</dbReference>
<keyword evidence="3" id="KW-1185">Reference proteome</keyword>
<dbReference type="Proteomes" id="UP000005824">
    <property type="component" value="Unassembled WGS sequence"/>
</dbReference>
<organism evidence="2 3">
    <name type="scientific">Chthoniobacter flavus Ellin428</name>
    <dbReference type="NCBI Taxonomy" id="497964"/>
    <lineage>
        <taxon>Bacteria</taxon>
        <taxon>Pseudomonadati</taxon>
        <taxon>Verrucomicrobiota</taxon>
        <taxon>Spartobacteria</taxon>
        <taxon>Chthoniobacterales</taxon>
        <taxon>Chthoniobacteraceae</taxon>
        <taxon>Chthoniobacter</taxon>
    </lineage>
</organism>
<protein>
    <submittedName>
        <fullName evidence="2">Xylose isomerase domain protein TIM barrel</fullName>
    </submittedName>
</protein>